<comment type="caution">
    <text evidence="2">The sequence shown here is derived from an EMBL/GenBank/DDBJ whole genome shotgun (WGS) entry which is preliminary data.</text>
</comment>
<sequence length="731" mass="80369">MDGTSSLYTHGNGSSASILPMSQLNQQVSSVGFNTLKKWNTSNSQISNASTLSAATTSKGISRLFTRSSNKLSADSNQALKFYNSNNSEEFEDSGTIPATENKRSSTIFKFSKSKTKSNRAENVDNVSGGGNDSSGGGILHTKKRPDLTVQTTGHQSLKVPKKILTSSSIEDSKSSSRKNTVTSPVSTFHNLFHRSHSNSQSQALTFRHDDVNGNGSGSGSGTLGGSTPSKMQKMEESLHPHVHHHHTHRYSGTNNPNRTAIGLSSNNSNSAISDIPFAMVYNFTDPDYSVDIFDEKNSGQPSSSVDDHNLSIKDIQRKLMIPADQYFQSRLGKGNEYYGIGNSAGVNSLSNGGIVSGGSFGGSSSIRDSRSNSLSTNKANSFSQSYGNISLGLGGESSLGGLGIVADDSESYYTRYLLDFSKNNYQFFNNFLEVVKPIFFRSKERKLSNGSRHAYVGMTLEDVSNYVQDNYVKQVTYGTYSTSTQDSYAGGGVSPVGPTKRRMRGNRSTISSGENNSSSASTGTKLDISKIDDVIIREIYQDILTFCAQCMILFTEDFKSTMSPRSTTSSSSIPDTVRISMTKDWELIVMMWQYFNEKIRYQIITVFYPLEKFFQNCILSSSTLNPTNIEIESIILLAFRDIVLIPFFLQRANEYRQAQALNQSVSHPNAITYEEEMLLKENDNLLLGKIIDCMGVILTQTTSETGNADGEEHIRLEIFRETFNWVIGII</sequence>
<keyword evidence="3" id="KW-1185">Reference proteome</keyword>
<protein>
    <submittedName>
        <fullName evidence="2">Uncharacterized protein</fullName>
    </submittedName>
</protein>
<feature type="region of interest" description="Disordered" evidence="1">
    <location>
        <begin position="489"/>
        <end position="524"/>
    </location>
</feature>
<dbReference type="OrthoDB" id="4022940at2759"/>
<feature type="compositionally biased region" description="Basic residues" evidence="1">
    <location>
        <begin position="241"/>
        <end position="250"/>
    </location>
</feature>
<feature type="compositionally biased region" description="Gly residues" evidence="1">
    <location>
        <begin position="215"/>
        <end position="225"/>
    </location>
</feature>
<feature type="region of interest" description="Disordered" evidence="1">
    <location>
        <begin position="208"/>
        <end position="266"/>
    </location>
</feature>
<dbReference type="InterPro" id="IPR013745">
    <property type="entry name" value="Bit61/PRR5"/>
</dbReference>
<feature type="compositionally biased region" description="Low complexity" evidence="1">
    <location>
        <begin position="509"/>
        <end position="524"/>
    </location>
</feature>
<name>A0A9P0QK99_9ASCO</name>
<gene>
    <name evidence="2" type="ORF">CLIB1423_01S01750</name>
</gene>
<evidence type="ECO:0000256" key="1">
    <source>
        <dbReference type="SAM" id="MobiDB-lite"/>
    </source>
</evidence>
<evidence type="ECO:0000313" key="3">
    <source>
        <dbReference type="Proteomes" id="UP000837801"/>
    </source>
</evidence>
<proteinExistence type="predicted"/>
<dbReference type="Proteomes" id="UP000837801">
    <property type="component" value="Unassembled WGS sequence"/>
</dbReference>
<dbReference type="AlphaFoldDB" id="A0A9P0QK99"/>
<evidence type="ECO:0000313" key="2">
    <source>
        <dbReference type="EMBL" id="CAH2350071.1"/>
    </source>
</evidence>
<feature type="region of interest" description="Disordered" evidence="1">
    <location>
        <begin position="114"/>
        <end position="183"/>
    </location>
</feature>
<accession>A0A9P0QK99</accession>
<dbReference type="EMBL" id="CAKXYY010000001">
    <property type="protein sequence ID" value="CAH2350071.1"/>
    <property type="molecule type" value="Genomic_DNA"/>
</dbReference>
<feature type="compositionally biased region" description="Gly residues" evidence="1">
    <location>
        <begin position="128"/>
        <end position="139"/>
    </location>
</feature>
<reference evidence="2" key="1">
    <citation type="submission" date="2022-03" db="EMBL/GenBank/DDBJ databases">
        <authorList>
            <person name="Legras J.-L."/>
            <person name="Devillers H."/>
            <person name="Grondin C."/>
        </authorList>
    </citation>
    <scope>NUCLEOTIDE SEQUENCE</scope>
    <source>
        <strain evidence="2">CLIB 1423</strain>
    </source>
</reference>
<dbReference type="Pfam" id="PF08539">
    <property type="entry name" value="HbrB"/>
    <property type="match status" value="1"/>
</dbReference>
<organism evidence="2 3">
    <name type="scientific">[Candida] railenensis</name>
    <dbReference type="NCBI Taxonomy" id="45579"/>
    <lineage>
        <taxon>Eukaryota</taxon>
        <taxon>Fungi</taxon>
        <taxon>Dikarya</taxon>
        <taxon>Ascomycota</taxon>
        <taxon>Saccharomycotina</taxon>
        <taxon>Pichiomycetes</taxon>
        <taxon>Debaryomycetaceae</taxon>
        <taxon>Kurtzmaniella</taxon>
    </lineage>
</organism>